<sequence length="188" mass="21047">MILRTLDRVGLRAVYKSHVKRDFPPSERKPLFVMERLVGEGKYDPLGVYNGEELLAYALLWHDEVRDCVLLDYLAVVEGGRGKGTGSAVLRLLEEHYRDYRGILVEAEAPGMDAGGGENAQRLRRQKFYLRSGFRKLSYQAKLFGVVYDMFSSGEADTASAVAAHRRLYSGGGHPRPGHFIEIPYGAP</sequence>
<dbReference type="InterPro" id="IPR016181">
    <property type="entry name" value="Acyl_CoA_acyltransferase"/>
</dbReference>
<evidence type="ECO:0000313" key="2">
    <source>
        <dbReference type="EMBL" id="SBW08256.1"/>
    </source>
</evidence>
<accession>A0A212K9A6</accession>
<dbReference type="CDD" id="cd04301">
    <property type="entry name" value="NAT_SF"/>
    <property type="match status" value="1"/>
</dbReference>
<organism evidence="2">
    <name type="scientific">uncultured Eubacteriales bacterium</name>
    <dbReference type="NCBI Taxonomy" id="172733"/>
    <lineage>
        <taxon>Bacteria</taxon>
        <taxon>Bacillati</taxon>
        <taxon>Bacillota</taxon>
        <taxon>Clostridia</taxon>
        <taxon>Eubacteriales</taxon>
        <taxon>environmental samples</taxon>
    </lineage>
</organism>
<dbReference type="EMBL" id="FLUN01000001">
    <property type="protein sequence ID" value="SBW08256.1"/>
    <property type="molecule type" value="Genomic_DNA"/>
</dbReference>
<proteinExistence type="predicted"/>
<dbReference type="PROSITE" id="PS51186">
    <property type="entry name" value="GNAT"/>
    <property type="match status" value="1"/>
</dbReference>
<dbReference type="Gene3D" id="3.40.630.30">
    <property type="match status" value="1"/>
</dbReference>
<dbReference type="AlphaFoldDB" id="A0A212K9A6"/>
<protein>
    <submittedName>
        <fullName evidence="2">Acetyltransferase, GNAT family</fullName>
    </submittedName>
</protein>
<evidence type="ECO:0000259" key="1">
    <source>
        <dbReference type="PROSITE" id="PS51186"/>
    </source>
</evidence>
<dbReference type="InterPro" id="IPR000182">
    <property type="entry name" value="GNAT_dom"/>
</dbReference>
<name>A0A212K9A6_9FIRM</name>
<reference evidence="2" key="1">
    <citation type="submission" date="2016-04" db="EMBL/GenBank/DDBJ databases">
        <authorList>
            <person name="Evans L.H."/>
            <person name="Alamgir A."/>
            <person name="Owens N."/>
            <person name="Weber N.D."/>
            <person name="Virtaneva K."/>
            <person name="Barbian K."/>
            <person name="Babar A."/>
            <person name="Rosenke K."/>
        </authorList>
    </citation>
    <scope>NUCLEOTIDE SEQUENCE</scope>
    <source>
        <strain evidence="2">86</strain>
    </source>
</reference>
<gene>
    <name evidence="2" type="ORF">KL86CLO1_12424</name>
</gene>
<dbReference type="SUPFAM" id="SSF55729">
    <property type="entry name" value="Acyl-CoA N-acyltransferases (Nat)"/>
    <property type="match status" value="1"/>
</dbReference>
<dbReference type="Pfam" id="PF00583">
    <property type="entry name" value="Acetyltransf_1"/>
    <property type="match status" value="1"/>
</dbReference>
<feature type="domain" description="N-acetyltransferase" evidence="1">
    <location>
        <begin position="1"/>
        <end position="155"/>
    </location>
</feature>
<dbReference type="GO" id="GO:0016747">
    <property type="term" value="F:acyltransferase activity, transferring groups other than amino-acyl groups"/>
    <property type="evidence" value="ECO:0007669"/>
    <property type="project" value="InterPro"/>
</dbReference>
<keyword evidence="2" id="KW-0808">Transferase</keyword>